<dbReference type="RefSeq" id="XP_017772568.1">
    <property type="nucleotide sequence ID" value="XM_017917079.1"/>
</dbReference>
<gene>
    <name evidence="9" type="primary">LOC108559734</name>
</gene>
<evidence type="ECO:0000259" key="7">
    <source>
        <dbReference type="Pfam" id="PF00135"/>
    </source>
</evidence>
<evidence type="ECO:0000313" key="9">
    <source>
        <dbReference type="RefSeq" id="XP_017772568.1"/>
    </source>
</evidence>
<organism evidence="8 9">
    <name type="scientific">Nicrophorus vespilloides</name>
    <name type="common">Boreal carrion beetle</name>
    <dbReference type="NCBI Taxonomy" id="110193"/>
    <lineage>
        <taxon>Eukaryota</taxon>
        <taxon>Metazoa</taxon>
        <taxon>Ecdysozoa</taxon>
        <taxon>Arthropoda</taxon>
        <taxon>Hexapoda</taxon>
        <taxon>Insecta</taxon>
        <taxon>Pterygota</taxon>
        <taxon>Neoptera</taxon>
        <taxon>Endopterygota</taxon>
        <taxon>Coleoptera</taxon>
        <taxon>Polyphaga</taxon>
        <taxon>Staphyliniformia</taxon>
        <taxon>Silphidae</taxon>
        <taxon>Nicrophorinae</taxon>
        <taxon>Nicrophorus</taxon>
    </lineage>
</organism>
<dbReference type="Proteomes" id="UP000695000">
    <property type="component" value="Unplaced"/>
</dbReference>
<dbReference type="SUPFAM" id="SSF53474">
    <property type="entry name" value="alpha/beta-Hydrolases"/>
    <property type="match status" value="1"/>
</dbReference>
<proteinExistence type="inferred from homology"/>
<dbReference type="InterPro" id="IPR002018">
    <property type="entry name" value="CarbesteraseB"/>
</dbReference>
<reference evidence="9" key="1">
    <citation type="submission" date="2025-08" db="UniProtKB">
        <authorList>
            <consortium name="RefSeq"/>
        </authorList>
    </citation>
    <scope>IDENTIFICATION</scope>
    <source>
        <tissue evidence="9">Whole Larva</tissue>
    </source>
</reference>
<protein>
    <recommendedName>
        <fullName evidence="6">Carboxylic ester hydrolase</fullName>
        <ecNumber evidence="6">3.1.1.-</ecNumber>
    </recommendedName>
</protein>
<dbReference type="PANTHER" id="PTHR43142">
    <property type="entry name" value="CARBOXYLIC ESTER HYDROLASE"/>
    <property type="match status" value="1"/>
</dbReference>
<evidence type="ECO:0000256" key="1">
    <source>
        <dbReference type="ARBA" id="ARBA00005964"/>
    </source>
</evidence>
<sequence length="548" mass="61295">MWKFQDESLQITLANGLIQGKTDRTDKGSKYRSFKGIPYAAAPIGERRFKGPSVAPSWDGILDATQDADMCVQITNEQYIGSEDCLHLNVYTTQERAGPELPVMVWIHGGAFMTGSSKQQIYGPDYLIEKNVVVVTINYRLGVFGFLSTEDISSPGNYGLKDQIAALRWVQANIQRFGGNPNNVTIFGESAGAASVSYLLLAPQAKGLFHGAISESGTALCPWALQRHPRNIAFEVGIALGIITLSSEDLVNRLRTVDARLLHTASSSAAILNLISPLNGLPYSPTLEPEHDDAVLSLGSHELFRTGEFNRIPYIIGFNSEESSVLLELLDYLRPYLLSYDFVPTNLVPDDLNVPKISLDYIQAGYKIKIKYFGFLSTSLARRTNILKYISDSQFVKPIKETVKLMSKYVPVYFYEFSYEGRVGLRAINTYKPIKSDVRYVEGVGHSEEMWYLWKMANLTADNYYDAKKTDVFTELWTNFAKNGAPTPSSIVDPALGNLSWPASNSGNDFKYMDIGDELNVLDKPRQEAMDFWDDLYETYGVPPFKTY</sequence>
<dbReference type="PROSITE" id="PS00122">
    <property type="entry name" value="CARBOXYLESTERASE_B_1"/>
    <property type="match status" value="1"/>
</dbReference>
<comment type="similarity">
    <text evidence="1 6">Belongs to the type-B carboxylesterase/lipase family.</text>
</comment>
<keyword evidence="2" id="KW-0719">Serine esterase</keyword>
<feature type="domain" description="Carboxylesterase type B" evidence="7">
    <location>
        <begin position="9"/>
        <end position="533"/>
    </location>
</feature>
<evidence type="ECO:0000256" key="6">
    <source>
        <dbReference type="RuleBase" id="RU361235"/>
    </source>
</evidence>
<evidence type="ECO:0000256" key="3">
    <source>
        <dbReference type="ARBA" id="ARBA00022801"/>
    </source>
</evidence>
<evidence type="ECO:0000256" key="2">
    <source>
        <dbReference type="ARBA" id="ARBA00022487"/>
    </source>
</evidence>
<keyword evidence="8" id="KW-1185">Reference proteome</keyword>
<dbReference type="Gene3D" id="3.40.50.1820">
    <property type="entry name" value="alpha/beta hydrolase"/>
    <property type="match status" value="1"/>
</dbReference>
<name>A0ABM1MDB8_NICVS</name>
<evidence type="ECO:0000256" key="4">
    <source>
        <dbReference type="ARBA" id="ARBA00023157"/>
    </source>
</evidence>
<dbReference type="GeneID" id="108559734"/>
<keyword evidence="3 6" id="KW-0378">Hydrolase</keyword>
<accession>A0ABM1MDB8</accession>
<dbReference type="InterPro" id="IPR019826">
    <property type="entry name" value="Carboxylesterase_B_AS"/>
</dbReference>
<keyword evidence="5" id="KW-0325">Glycoprotein</keyword>
<evidence type="ECO:0000313" key="8">
    <source>
        <dbReference type="Proteomes" id="UP000695000"/>
    </source>
</evidence>
<evidence type="ECO:0000256" key="5">
    <source>
        <dbReference type="ARBA" id="ARBA00023180"/>
    </source>
</evidence>
<dbReference type="Pfam" id="PF00135">
    <property type="entry name" value="COesterase"/>
    <property type="match status" value="1"/>
</dbReference>
<dbReference type="EC" id="3.1.1.-" evidence="6"/>
<keyword evidence="4" id="KW-1015">Disulfide bond</keyword>
<dbReference type="PANTHER" id="PTHR43142:SF1">
    <property type="entry name" value="CARBOXYLIC ESTER HYDROLASE"/>
    <property type="match status" value="1"/>
</dbReference>
<dbReference type="InterPro" id="IPR029058">
    <property type="entry name" value="AB_hydrolase_fold"/>
</dbReference>